<dbReference type="Proteomes" id="UP000664414">
    <property type="component" value="Unassembled WGS sequence"/>
</dbReference>
<sequence length="79" mass="9228">MKKIILTFSCIVLSGCVGSYVVFQDDDPQPFETLHTVPERHKFTPRQIHTQEEAHLKTEHQKNLLKGDEERKKVQLLKN</sequence>
<name>A0A8J7Q1D5_9PROT</name>
<reference evidence="2" key="1">
    <citation type="submission" date="2021-02" db="EMBL/GenBank/DDBJ databases">
        <title>Thiocyanate and organic carbon inputs drive convergent selection for specific autotrophic Afipia and Thiobacillus strains within complex microbiomes.</title>
        <authorList>
            <person name="Huddy R.J."/>
            <person name="Sachdeva R."/>
            <person name="Kadzinga F."/>
            <person name="Kantor R.S."/>
            <person name="Harrison S.T.L."/>
            <person name="Banfield J.F."/>
        </authorList>
    </citation>
    <scope>NUCLEOTIDE SEQUENCE</scope>
    <source>
        <strain evidence="2">SCN18_10_11_15_R4_P_38_20</strain>
    </source>
</reference>
<evidence type="ECO:0008006" key="4">
    <source>
        <dbReference type="Google" id="ProtNLM"/>
    </source>
</evidence>
<organism evidence="2 3">
    <name type="scientific">Candidatus Paracaedimonas acanthamoebae</name>
    <dbReference type="NCBI Taxonomy" id="244581"/>
    <lineage>
        <taxon>Bacteria</taxon>
        <taxon>Pseudomonadati</taxon>
        <taxon>Pseudomonadota</taxon>
        <taxon>Alphaproteobacteria</taxon>
        <taxon>Holosporales</taxon>
        <taxon>Caedimonadaceae</taxon>
        <taxon>Candidatus Paracaedimonas</taxon>
    </lineage>
</organism>
<proteinExistence type="predicted"/>
<dbReference type="PROSITE" id="PS51257">
    <property type="entry name" value="PROKAR_LIPOPROTEIN"/>
    <property type="match status" value="1"/>
</dbReference>
<accession>A0A8J7Q1D5</accession>
<evidence type="ECO:0000256" key="1">
    <source>
        <dbReference type="SAM" id="MobiDB-lite"/>
    </source>
</evidence>
<dbReference type="EMBL" id="JAFKGL010000021">
    <property type="protein sequence ID" value="MBN9413343.1"/>
    <property type="molecule type" value="Genomic_DNA"/>
</dbReference>
<comment type="caution">
    <text evidence="2">The sequence shown here is derived from an EMBL/GenBank/DDBJ whole genome shotgun (WGS) entry which is preliminary data.</text>
</comment>
<feature type="compositionally biased region" description="Basic and acidic residues" evidence="1">
    <location>
        <begin position="49"/>
        <end position="69"/>
    </location>
</feature>
<dbReference type="AlphaFoldDB" id="A0A8J7Q1D5"/>
<evidence type="ECO:0000313" key="2">
    <source>
        <dbReference type="EMBL" id="MBN9413343.1"/>
    </source>
</evidence>
<gene>
    <name evidence="2" type="ORF">J0H12_05420</name>
</gene>
<feature type="region of interest" description="Disordered" evidence="1">
    <location>
        <begin position="48"/>
        <end position="69"/>
    </location>
</feature>
<evidence type="ECO:0000313" key="3">
    <source>
        <dbReference type="Proteomes" id="UP000664414"/>
    </source>
</evidence>
<protein>
    <recommendedName>
        <fullName evidence="4">Lipoprotein</fullName>
    </recommendedName>
</protein>